<dbReference type="EMBL" id="CP011058">
    <property type="protein sequence ID" value="AJY75194.1"/>
    <property type="molecule type" value="Genomic_DNA"/>
</dbReference>
<sequence>MNKRAGILLIAVGVILLVLTFTSKGGYANSWFSFGTEAIDLEQTVEPAGIAKLNVSTNSTDVELVRGSGSADQIQVRLEGKVRSGAADQTKLVVEPKGETLSVGVERPRGYNWGFYVPEVTLVVELPEKQWDTVKIYTGSGDLTADELSGNSVTAEVRSGDIDLTNIKAADLNVSASSGDVTVTGLTADEASLEAKSGDITAQRYSAGRLAVHASSGDIKLKDGEAALVGETSSGDIDIDAAGLLHNTDLNARSGDVTVKLSSPPQSLAVDFESSSGEGRIQWDGMKYEEKNDEENRIKGSFGAGDVKLTVRINSGDFDLQEG</sequence>
<dbReference type="STRING" id="1126833.VN24_12165"/>
<evidence type="ECO:0000313" key="2">
    <source>
        <dbReference type="EMBL" id="AJY75194.1"/>
    </source>
</evidence>
<dbReference type="InterPro" id="IPR025164">
    <property type="entry name" value="Toastrack_DUF4097"/>
</dbReference>
<accession>A0A0D5NIK4</accession>
<dbReference type="Proteomes" id="UP000032633">
    <property type="component" value="Chromosome"/>
</dbReference>
<dbReference type="KEGG" id="pbj:VN24_12165"/>
<dbReference type="PANTHER" id="PTHR34094">
    <property type="match status" value="1"/>
</dbReference>
<dbReference type="AlphaFoldDB" id="A0A0D5NIK4"/>
<dbReference type="HOGENOM" id="CLU_076344_0_0_9"/>
<protein>
    <recommendedName>
        <fullName evidence="1">DUF4097 domain-containing protein</fullName>
    </recommendedName>
</protein>
<reference evidence="2 3" key="1">
    <citation type="journal article" date="2015" name="J. Biotechnol.">
        <title>Complete genome sequence of Paenibacillus beijingensis 7188(T) (=DSM 24997(T)), a novel rhizobacterium from jujube garden soil.</title>
        <authorList>
            <person name="Kwak Y."/>
            <person name="Shin J.H."/>
        </authorList>
    </citation>
    <scope>NUCLEOTIDE SEQUENCE [LARGE SCALE GENOMIC DNA]</scope>
    <source>
        <strain evidence="2 3">DSM 24997</strain>
    </source>
</reference>
<proteinExistence type="predicted"/>
<evidence type="ECO:0000313" key="3">
    <source>
        <dbReference type="Proteomes" id="UP000032633"/>
    </source>
</evidence>
<dbReference type="PANTHER" id="PTHR34094:SF1">
    <property type="entry name" value="PROTEIN FAM185A"/>
    <property type="match status" value="1"/>
</dbReference>
<feature type="domain" description="DUF4097" evidence="1">
    <location>
        <begin position="50"/>
        <end position="320"/>
    </location>
</feature>
<dbReference type="PATRIC" id="fig|1126833.4.peg.2665"/>
<name>A0A0D5NIK4_9BACL</name>
<keyword evidence="3" id="KW-1185">Reference proteome</keyword>
<dbReference type="Gene3D" id="2.160.20.120">
    <property type="match status" value="1"/>
</dbReference>
<reference evidence="3" key="2">
    <citation type="submission" date="2015-03" db="EMBL/GenBank/DDBJ databases">
        <title>Genome sequence of Paenibacillus beijingensis strain DSM 24997T.</title>
        <authorList>
            <person name="Kwak Y."/>
            <person name="Shin J.-H."/>
        </authorList>
    </citation>
    <scope>NUCLEOTIDE SEQUENCE [LARGE SCALE GENOMIC DNA]</scope>
    <source>
        <strain evidence="3">DSM 24997</strain>
    </source>
</reference>
<evidence type="ECO:0000259" key="1">
    <source>
        <dbReference type="Pfam" id="PF13349"/>
    </source>
</evidence>
<gene>
    <name evidence="2" type="ORF">VN24_12165</name>
</gene>
<dbReference type="OrthoDB" id="2653282at2"/>
<organism evidence="2 3">
    <name type="scientific">Paenibacillus beijingensis</name>
    <dbReference type="NCBI Taxonomy" id="1126833"/>
    <lineage>
        <taxon>Bacteria</taxon>
        <taxon>Bacillati</taxon>
        <taxon>Bacillota</taxon>
        <taxon>Bacilli</taxon>
        <taxon>Bacillales</taxon>
        <taxon>Paenibacillaceae</taxon>
        <taxon>Paenibacillus</taxon>
    </lineage>
</organism>
<dbReference type="Pfam" id="PF13349">
    <property type="entry name" value="DUF4097"/>
    <property type="match status" value="1"/>
</dbReference>
<dbReference type="RefSeq" id="WP_045670627.1">
    <property type="nucleotide sequence ID" value="NZ_CP011058.1"/>
</dbReference>